<evidence type="ECO:0000313" key="2">
    <source>
        <dbReference type="Proteomes" id="UP000634136"/>
    </source>
</evidence>
<sequence>MLLNACVLVLTVNLKFGPFFKLVPYFFFSGSLLHSVSPLRTRLVVAIEVYSVSRTAHGTHLCTPDSSPSLPHTYVAVTIFAPSSVGPRKADITEKAKDFGKAFTAAIEAKQIERGERENRGKQFRFGEGFQGRLFLGWGGTEKGGSRFGLR</sequence>
<accession>A0A834WNV6</accession>
<protein>
    <submittedName>
        <fullName evidence="1">Uncharacterized protein</fullName>
    </submittedName>
</protein>
<keyword evidence="2" id="KW-1185">Reference proteome</keyword>
<name>A0A834WNV6_9FABA</name>
<gene>
    <name evidence="1" type="ORF">G2W53_022068</name>
</gene>
<dbReference type="EMBL" id="JAAIUW010000007">
    <property type="protein sequence ID" value="KAF7823924.1"/>
    <property type="molecule type" value="Genomic_DNA"/>
</dbReference>
<comment type="caution">
    <text evidence="1">The sequence shown here is derived from an EMBL/GenBank/DDBJ whole genome shotgun (WGS) entry which is preliminary data.</text>
</comment>
<proteinExistence type="predicted"/>
<evidence type="ECO:0000313" key="1">
    <source>
        <dbReference type="EMBL" id="KAF7823924.1"/>
    </source>
</evidence>
<reference evidence="1" key="1">
    <citation type="submission" date="2020-09" db="EMBL/GenBank/DDBJ databases">
        <title>Genome-Enabled Discovery of Anthraquinone Biosynthesis in Senna tora.</title>
        <authorList>
            <person name="Kang S.-H."/>
            <person name="Pandey R.P."/>
            <person name="Lee C.-M."/>
            <person name="Sim J.-S."/>
            <person name="Jeong J.-T."/>
            <person name="Choi B.-S."/>
            <person name="Jung M."/>
            <person name="Ginzburg D."/>
            <person name="Zhao K."/>
            <person name="Won S.Y."/>
            <person name="Oh T.-J."/>
            <person name="Yu Y."/>
            <person name="Kim N.-H."/>
            <person name="Lee O.R."/>
            <person name="Lee T.-H."/>
            <person name="Bashyal P."/>
            <person name="Kim T.-S."/>
            <person name="Lee W.-H."/>
            <person name="Kawkins C."/>
            <person name="Kim C.-K."/>
            <person name="Kim J.S."/>
            <person name="Ahn B.O."/>
            <person name="Rhee S.Y."/>
            <person name="Sohng J.K."/>
        </authorList>
    </citation>
    <scope>NUCLEOTIDE SEQUENCE</scope>
    <source>
        <tissue evidence="1">Leaf</tissue>
    </source>
</reference>
<organism evidence="1 2">
    <name type="scientific">Senna tora</name>
    <dbReference type="NCBI Taxonomy" id="362788"/>
    <lineage>
        <taxon>Eukaryota</taxon>
        <taxon>Viridiplantae</taxon>
        <taxon>Streptophyta</taxon>
        <taxon>Embryophyta</taxon>
        <taxon>Tracheophyta</taxon>
        <taxon>Spermatophyta</taxon>
        <taxon>Magnoliopsida</taxon>
        <taxon>eudicotyledons</taxon>
        <taxon>Gunneridae</taxon>
        <taxon>Pentapetalae</taxon>
        <taxon>rosids</taxon>
        <taxon>fabids</taxon>
        <taxon>Fabales</taxon>
        <taxon>Fabaceae</taxon>
        <taxon>Caesalpinioideae</taxon>
        <taxon>Cassia clade</taxon>
        <taxon>Senna</taxon>
    </lineage>
</organism>
<dbReference type="AlphaFoldDB" id="A0A834WNV6"/>
<dbReference type="Proteomes" id="UP000634136">
    <property type="component" value="Unassembled WGS sequence"/>
</dbReference>